<dbReference type="InterPro" id="IPR023346">
    <property type="entry name" value="Lysozyme-like_dom_sf"/>
</dbReference>
<evidence type="ECO:0000256" key="1">
    <source>
        <dbReference type="ARBA" id="ARBA00010333"/>
    </source>
</evidence>
<dbReference type="PANTHER" id="PTHR35936">
    <property type="entry name" value="MEMBRANE-BOUND LYTIC MUREIN TRANSGLYCOSYLASE F"/>
    <property type="match status" value="1"/>
</dbReference>
<proteinExistence type="inferred from homology"/>
<dbReference type="CDD" id="cd13403">
    <property type="entry name" value="MLTF-like"/>
    <property type="match status" value="1"/>
</dbReference>
<evidence type="ECO:0000256" key="3">
    <source>
        <dbReference type="ARBA" id="ARBA00023136"/>
    </source>
</evidence>
<sequence>MKGLLLRIVFTVALLLWAIDMVFPWHHYTAKQNNHYQQIQQRGSLIVGTINHPVSYFINSNGEAGLEYELTKAFAQYLGVKLKIKTFRNTKTLFQALNDHQIDLAAANLIFSPERAEDFQIGPTYYSSSWQVIYRKGEKRPYTVKELINATKTGNKLIIPQDSDVETLLLELKNTYPELIWQTNNHFSPEQALLEVADGKADYTIVDSLDVRSAQQVKPNLAVAFDLNDETSVNWYLANDRYNELQAALLNFMHNATENGSINRLEEKYFSHFNRFNSVDMRAYLNAIQTVLPQYIPLFQKYAGSLDWRLLAAIAYQESHWDSKATSPTGVRGMMMLTRETANYMKISDRTDPEQSIKAGSAYLQLLMNKLPASIPKEDRIWFALVAYNMGLGHLLDLRRLTQQLGGDPNNWLDVKQNLPLLSNKKYYSKLKYGYANGYQAYQYVENIRRYMNSIINYYRIQKEQTNNQN</sequence>
<evidence type="ECO:0000313" key="8">
    <source>
        <dbReference type="EMBL" id="QDJ14995.1"/>
    </source>
</evidence>
<dbReference type="SMART" id="SM00062">
    <property type="entry name" value="PBPb"/>
    <property type="match status" value="1"/>
</dbReference>
<dbReference type="EC" id="4.2.2.n1" evidence="7"/>
<dbReference type="PANTHER" id="PTHR35936:SF32">
    <property type="entry name" value="MEMBRANE-BOUND LYTIC MUREIN TRANSGLYCOSYLASE F"/>
    <property type="match status" value="1"/>
</dbReference>
<evidence type="ECO:0000256" key="6">
    <source>
        <dbReference type="ARBA" id="ARBA00023316"/>
    </source>
</evidence>
<dbReference type="EMBL" id="CP022011">
    <property type="protein sequence ID" value="QDJ14995.1"/>
    <property type="molecule type" value="Genomic_DNA"/>
</dbReference>
<keyword evidence="4 7" id="KW-0998">Cell outer membrane</keyword>
<gene>
    <name evidence="7" type="primary">mltF</name>
    <name evidence="8" type="ORF">CEP48_05950</name>
</gene>
<comment type="function">
    <text evidence="7">Murein-degrading enzyme that degrades murein glycan strands and insoluble, high-molecular weight murein sacculi, with the concomitant formation of a 1,6-anhydromuramoyl product. Lytic transglycosylases (LTs) play an integral role in the metabolism of the peptidoglycan (PG) sacculus. Their lytic action creates space within the PG sacculus to allow for its expansion as well as for the insertion of various structures such as secretion systems and flagella.</text>
</comment>
<comment type="similarity">
    <text evidence="1">Belongs to the bacterial solute-binding protein 3 family.</text>
</comment>
<dbReference type="CDD" id="cd01009">
    <property type="entry name" value="PBP2_YfhD_N"/>
    <property type="match status" value="1"/>
</dbReference>
<dbReference type="GO" id="GO:0008933">
    <property type="term" value="F:peptidoglycan lytic transglycosylase activity"/>
    <property type="evidence" value="ECO:0007669"/>
    <property type="project" value="UniProtKB-UniRule"/>
</dbReference>
<keyword evidence="6 7" id="KW-0961">Cell wall biogenesis/degradation</keyword>
<dbReference type="GO" id="GO:0016998">
    <property type="term" value="P:cell wall macromolecule catabolic process"/>
    <property type="evidence" value="ECO:0007669"/>
    <property type="project" value="UniProtKB-UniRule"/>
</dbReference>
<dbReference type="Gene3D" id="3.40.190.10">
    <property type="entry name" value="Periplasmic binding protein-like II"/>
    <property type="match status" value="2"/>
</dbReference>
<dbReference type="GO" id="GO:0009253">
    <property type="term" value="P:peptidoglycan catabolic process"/>
    <property type="evidence" value="ECO:0007669"/>
    <property type="project" value="TreeGrafter"/>
</dbReference>
<dbReference type="HAMAP" id="MF_02016">
    <property type="entry name" value="MltF"/>
    <property type="match status" value="1"/>
</dbReference>
<dbReference type="AlphaFoldDB" id="A0A8E3MGE7"/>
<name>A0A8E3MGE7_9PAST</name>
<dbReference type="Gene3D" id="1.10.530.10">
    <property type="match status" value="1"/>
</dbReference>
<evidence type="ECO:0000256" key="2">
    <source>
        <dbReference type="ARBA" id="ARBA00022729"/>
    </source>
</evidence>
<feature type="region of interest" description="LT domain" evidence="7">
    <location>
        <begin position="274"/>
        <end position="470"/>
    </location>
</feature>
<organism evidence="8 9">
    <name type="scientific">Mergibacter septicus</name>
    <dbReference type="NCBI Taxonomy" id="221402"/>
    <lineage>
        <taxon>Bacteria</taxon>
        <taxon>Pseudomonadati</taxon>
        <taxon>Pseudomonadota</taxon>
        <taxon>Gammaproteobacteria</taxon>
        <taxon>Pasteurellales</taxon>
        <taxon>Pasteurellaceae</taxon>
        <taxon>Mergibacter</taxon>
    </lineage>
</organism>
<dbReference type="SUPFAM" id="SSF53955">
    <property type="entry name" value="Lysozyme-like"/>
    <property type="match status" value="1"/>
</dbReference>
<keyword evidence="5 7" id="KW-0456">Lyase</keyword>
<dbReference type="InterPro" id="IPR023703">
    <property type="entry name" value="MltF"/>
</dbReference>
<dbReference type="Proteomes" id="UP000955338">
    <property type="component" value="Chromosome"/>
</dbReference>
<dbReference type="InterPro" id="IPR001638">
    <property type="entry name" value="Solute-binding_3/MltF_N"/>
</dbReference>
<dbReference type="Pfam" id="PF00497">
    <property type="entry name" value="SBP_bac_3"/>
    <property type="match status" value="1"/>
</dbReference>
<keyword evidence="9" id="KW-1185">Reference proteome</keyword>
<comment type="catalytic activity">
    <reaction evidence="7">
        <text>Exolytic cleavage of the (1-&gt;4)-beta-glycosidic linkage between N-acetylmuramic acid (MurNAc) and N-acetylglucosamine (GlcNAc) residues in peptidoglycan, from either the reducing or the non-reducing ends of the peptidoglycan chains, with concomitant formation of a 1,6-anhydrobond in the MurNAc residue.</text>
        <dbReference type="EC" id="4.2.2.n1"/>
    </reaction>
</comment>
<dbReference type="GO" id="GO:0071555">
    <property type="term" value="P:cell wall organization"/>
    <property type="evidence" value="ECO:0007669"/>
    <property type="project" value="UniProtKB-KW"/>
</dbReference>
<protein>
    <recommendedName>
        <fullName evidence="7">Membrane-bound lytic murein transglycosylase F</fullName>
        <ecNumber evidence="7">4.2.2.n1</ecNumber>
    </recommendedName>
    <alternativeName>
        <fullName evidence="7">Murein lyase F</fullName>
    </alternativeName>
</protein>
<dbReference type="GO" id="GO:0009279">
    <property type="term" value="C:cell outer membrane"/>
    <property type="evidence" value="ECO:0007669"/>
    <property type="project" value="UniProtKB-SubCell"/>
</dbReference>
<dbReference type="SUPFAM" id="SSF53850">
    <property type="entry name" value="Periplasmic binding protein-like II"/>
    <property type="match status" value="1"/>
</dbReference>
<evidence type="ECO:0000256" key="7">
    <source>
        <dbReference type="HAMAP-Rule" id="MF_02016"/>
    </source>
</evidence>
<keyword evidence="3 7" id="KW-0472">Membrane</keyword>
<reference evidence="8" key="1">
    <citation type="submission" date="2017-06" db="EMBL/GenBank/DDBJ databases">
        <title>Genome sequencing of pathogenic and non-pathogenic strains within Bisgaard taxon 40.</title>
        <authorList>
            <person name="Ladner J.T."/>
            <person name="Lovett S.P."/>
            <person name="Koroleva G."/>
            <person name="Lorch J.M."/>
        </authorList>
    </citation>
    <scope>NUCLEOTIDE SEQUENCE</scope>
    <source>
        <strain evidence="8">27576-1-I1</strain>
    </source>
</reference>
<evidence type="ECO:0000256" key="4">
    <source>
        <dbReference type="ARBA" id="ARBA00023237"/>
    </source>
</evidence>
<feature type="active site" evidence="7">
    <location>
        <position position="318"/>
    </location>
</feature>
<comment type="similarity">
    <text evidence="7">In the N-terminal section; belongs to the bacterial solute-binding protein 3 family.</text>
</comment>
<comment type="domain">
    <text evidence="7">The N-terminal domain does not have lytic activity and probably modulates enzymatic activity. The C-terminal domain is the catalytic active domain.</text>
</comment>
<evidence type="ECO:0000313" key="9">
    <source>
        <dbReference type="Proteomes" id="UP000955338"/>
    </source>
</evidence>
<dbReference type="NCBIfam" id="NF008112">
    <property type="entry name" value="PRK10859.1"/>
    <property type="match status" value="1"/>
</dbReference>
<comment type="subcellular location">
    <subcellularLocation>
        <location evidence="7">Cell outer membrane</location>
        <topology evidence="7">Peripheral membrane protein</topology>
    </subcellularLocation>
    <text evidence="7">Attached to the inner leaflet of the outer membrane.</text>
</comment>
<comment type="caution">
    <text evidence="7">Lacks conserved residue(s) required for the propagation of feature annotation.</text>
</comment>
<keyword evidence="2 7" id="KW-0732">Signal</keyword>
<evidence type="ECO:0000256" key="5">
    <source>
        <dbReference type="ARBA" id="ARBA00023239"/>
    </source>
</evidence>
<dbReference type="RefSeq" id="WP_261920483.1">
    <property type="nucleotide sequence ID" value="NZ_CP022011.1"/>
</dbReference>
<dbReference type="Pfam" id="PF01464">
    <property type="entry name" value="SLT"/>
    <property type="match status" value="1"/>
</dbReference>
<accession>A0A8E3MGE7</accession>
<dbReference type="InterPro" id="IPR008258">
    <property type="entry name" value="Transglycosylase_SLT_dom_1"/>
</dbReference>
<comment type="similarity">
    <text evidence="7">In the C-terminal section; belongs to the transglycosylase Slt family.</text>
</comment>